<name>A0A1G2R344_9BACT</name>
<keyword evidence="2" id="KW-1003">Cell membrane</keyword>
<organism evidence="7 8">
    <name type="scientific">Candidatus Wildermuthbacteria bacterium RIFCSPHIGHO2_02_FULL_47_12</name>
    <dbReference type="NCBI Taxonomy" id="1802451"/>
    <lineage>
        <taxon>Bacteria</taxon>
        <taxon>Candidatus Wildermuthiibacteriota</taxon>
    </lineage>
</organism>
<dbReference type="SUPFAM" id="SSF53448">
    <property type="entry name" value="Nucleotide-diphospho-sugar transferases"/>
    <property type="match status" value="1"/>
</dbReference>
<dbReference type="InterPro" id="IPR001173">
    <property type="entry name" value="Glyco_trans_2-like"/>
</dbReference>
<evidence type="ECO:0000256" key="3">
    <source>
        <dbReference type="ARBA" id="ARBA00022676"/>
    </source>
</evidence>
<dbReference type="Pfam" id="PF00535">
    <property type="entry name" value="Glycos_transf_2"/>
    <property type="match status" value="1"/>
</dbReference>
<evidence type="ECO:0000313" key="8">
    <source>
        <dbReference type="Proteomes" id="UP000176901"/>
    </source>
</evidence>
<sequence length="245" mass="28145">MISIIIPTLNEEEYLPKLLRSLHAQKFKDMEVIVADAGSKDKTVEIAKAHGCRIVPGGLPGKGRNEGAKVAKGDVLFFVDSDALLPPHFLERFLREFDRRKLDVAGCAMKLPGKKKIYRVFEKLYTLYFKATERFYPHATNCIVIRRQLHEKIGGFDETMKLGEDFFYVRAAAKHGKFGFIPSLSFFASPRRAEEDMKKIIVQYFLAEVYMTLVGPIRTDLFKYRFGHPAKNKKKEKSHEKKDLP</sequence>
<keyword evidence="3" id="KW-0328">Glycosyltransferase</keyword>
<comment type="caution">
    <text evidence="7">The sequence shown here is derived from an EMBL/GenBank/DDBJ whole genome shotgun (WGS) entry which is preliminary data.</text>
</comment>
<keyword evidence="4" id="KW-0808">Transferase</keyword>
<dbReference type="PANTHER" id="PTHR43646">
    <property type="entry name" value="GLYCOSYLTRANSFERASE"/>
    <property type="match status" value="1"/>
</dbReference>
<evidence type="ECO:0000256" key="2">
    <source>
        <dbReference type="ARBA" id="ARBA00022475"/>
    </source>
</evidence>
<comment type="subcellular location">
    <subcellularLocation>
        <location evidence="1">Cell membrane</location>
    </subcellularLocation>
</comment>
<dbReference type="GO" id="GO:0016757">
    <property type="term" value="F:glycosyltransferase activity"/>
    <property type="evidence" value="ECO:0007669"/>
    <property type="project" value="UniProtKB-KW"/>
</dbReference>
<evidence type="ECO:0000256" key="4">
    <source>
        <dbReference type="ARBA" id="ARBA00022679"/>
    </source>
</evidence>
<dbReference type="STRING" id="1802451.A3C82_00280"/>
<feature type="domain" description="Glycosyltransferase 2-like" evidence="6">
    <location>
        <begin position="3"/>
        <end position="123"/>
    </location>
</feature>
<evidence type="ECO:0000259" key="6">
    <source>
        <dbReference type="Pfam" id="PF00535"/>
    </source>
</evidence>
<dbReference type="InterPro" id="IPR029044">
    <property type="entry name" value="Nucleotide-diphossugar_trans"/>
</dbReference>
<gene>
    <name evidence="7" type="ORF">A3C82_00280</name>
</gene>
<evidence type="ECO:0000313" key="7">
    <source>
        <dbReference type="EMBL" id="OHA67285.1"/>
    </source>
</evidence>
<evidence type="ECO:0000256" key="5">
    <source>
        <dbReference type="ARBA" id="ARBA00023136"/>
    </source>
</evidence>
<dbReference type="PANTHER" id="PTHR43646:SF2">
    <property type="entry name" value="GLYCOSYLTRANSFERASE 2-LIKE DOMAIN-CONTAINING PROTEIN"/>
    <property type="match status" value="1"/>
</dbReference>
<evidence type="ECO:0000256" key="1">
    <source>
        <dbReference type="ARBA" id="ARBA00004236"/>
    </source>
</evidence>
<dbReference type="Gene3D" id="3.90.550.10">
    <property type="entry name" value="Spore Coat Polysaccharide Biosynthesis Protein SpsA, Chain A"/>
    <property type="match status" value="1"/>
</dbReference>
<dbReference type="GO" id="GO:0005886">
    <property type="term" value="C:plasma membrane"/>
    <property type="evidence" value="ECO:0007669"/>
    <property type="project" value="UniProtKB-SubCell"/>
</dbReference>
<proteinExistence type="predicted"/>
<dbReference type="Proteomes" id="UP000176901">
    <property type="component" value="Unassembled WGS sequence"/>
</dbReference>
<reference evidence="7 8" key="1">
    <citation type="journal article" date="2016" name="Nat. Commun.">
        <title>Thousands of microbial genomes shed light on interconnected biogeochemical processes in an aquifer system.</title>
        <authorList>
            <person name="Anantharaman K."/>
            <person name="Brown C.T."/>
            <person name="Hug L.A."/>
            <person name="Sharon I."/>
            <person name="Castelle C.J."/>
            <person name="Probst A.J."/>
            <person name="Thomas B.C."/>
            <person name="Singh A."/>
            <person name="Wilkins M.J."/>
            <person name="Karaoz U."/>
            <person name="Brodie E.L."/>
            <person name="Williams K.H."/>
            <person name="Hubbard S.S."/>
            <person name="Banfield J.F."/>
        </authorList>
    </citation>
    <scope>NUCLEOTIDE SEQUENCE [LARGE SCALE GENOMIC DNA]</scope>
</reference>
<dbReference type="AlphaFoldDB" id="A0A1G2R344"/>
<protein>
    <recommendedName>
        <fullName evidence="6">Glycosyltransferase 2-like domain-containing protein</fullName>
    </recommendedName>
</protein>
<dbReference type="EMBL" id="MHTW01000015">
    <property type="protein sequence ID" value="OHA67285.1"/>
    <property type="molecule type" value="Genomic_DNA"/>
</dbReference>
<keyword evidence="5" id="KW-0472">Membrane</keyword>
<accession>A0A1G2R344</accession>